<dbReference type="SUPFAM" id="SSF54637">
    <property type="entry name" value="Thioesterase/thiol ester dehydrase-isomerase"/>
    <property type="match status" value="1"/>
</dbReference>
<gene>
    <name evidence="1" type="ORF">K1X13_09875</name>
</gene>
<dbReference type="EMBL" id="JAIEZQ010000002">
    <property type="protein sequence ID" value="MBY9075127.1"/>
    <property type="molecule type" value="Genomic_DNA"/>
</dbReference>
<evidence type="ECO:0000313" key="2">
    <source>
        <dbReference type="Proteomes" id="UP000754710"/>
    </source>
</evidence>
<sequence length="270" mass="28092">MSSPTYDTDLTVPRRFCGPPGSGNGGYTAGLLAERVQGGTAHAVSHAPGCPAVEVTLRQPPPLDVAMRVQHVPADDPGNVTGTTATRLLMGGAKIAEAVCVDADLDTVEAVSRAEASEAMERFAGFTSHPFPTCFSCGPDRAEGEGLRIFPGPVPGGRVAAAWVPHARLAESSDLLDDDVQKVGLPTLWAALDCVGGWGGGIEERRMVLGRMTAQVDTLPVVGEPHVVVGASRGTEGRKTFTASTLYDSDGRIVARAQHVWIAVDPAAFG</sequence>
<reference evidence="1 2" key="1">
    <citation type="submission" date="2021-08" db="EMBL/GenBank/DDBJ databases">
        <title>Nocardioides bacterium WL0053 sp. nov., isolated from the sediment.</title>
        <authorList>
            <person name="Wang L."/>
            <person name="Zhang D."/>
            <person name="Zhang A."/>
        </authorList>
    </citation>
    <scope>NUCLEOTIDE SEQUENCE [LARGE SCALE GENOMIC DNA]</scope>
    <source>
        <strain evidence="1 2">WL0053</strain>
    </source>
</reference>
<protein>
    <recommendedName>
        <fullName evidence="3">Thioesterase superfamily protein</fullName>
    </recommendedName>
</protein>
<proteinExistence type="predicted"/>
<keyword evidence="2" id="KW-1185">Reference proteome</keyword>
<evidence type="ECO:0008006" key="3">
    <source>
        <dbReference type="Google" id="ProtNLM"/>
    </source>
</evidence>
<dbReference type="Gene3D" id="3.10.129.10">
    <property type="entry name" value="Hotdog Thioesterase"/>
    <property type="match status" value="1"/>
</dbReference>
<dbReference type="RefSeq" id="WP_221024918.1">
    <property type="nucleotide sequence ID" value="NZ_JAIEZQ010000002.1"/>
</dbReference>
<accession>A0ABS7RNM0</accession>
<name>A0ABS7RNM0_9ACTN</name>
<dbReference type="InterPro" id="IPR029069">
    <property type="entry name" value="HotDog_dom_sf"/>
</dbReference>
<evidence type="ECO:0000313" key="1">
    <source>
        <dbReference type="EMBL" id="MBY9075127.1"/>
    </source>
</evidence>
<organism evidence="1 2">
    <name type="scientific">Nocardioides jiangsuensis</name>
    <dbReference type="NCBI Taxonomy" id="2866161"/>
    <lineage>
        <taxon>Bacteria</taxon>
        <taxon>Bacillati</taxon>
        <taxon>Actinomycetota</taxon>
        <taxon>Actinomycetes</taxon>
        <taxon>Propionibacteriales</taxon>
        <taxon>Nocardioidaceae</taxon>
        <taxon>Nocardioides</taxon>
    </lineage>
</organism>
<comment type="caution">
    <text evidence="1">The sequence shown here is derived from an EMBL/GenBank/DDBJ whole genome shotgun (WGS) entry which is preliminary data.</text>
</comment>
<dbReference type="Proteomes" id="UP000754710">
    <property type="component" value="Unassembled WGS sequence"/>
</dbReference>